<feature type="coiled-coil region" evidence="8">
    <location>
        <begin position="348"/>
        <end position="424"/>
    </location>
</feature>
<dbReference type="OrthoDB" id="1654473at2"/>
<dbReference type="GO" id="GO:0005940">
    <property type="term" value="C:septin ring"/>
    <property type="evidence" value="ECO:0007669"/>
    <property type="project" value="InterPro"/>
</dbReference>
<comment type="function">
    <text evidence="8">Negative regulator of FtsZ ring formation; modulates the frequency and position of FtsZ ring formation. Inhibits FtsZ ring formation at polar sites. Interacts either with FtsZ or with one of its binding partners to promote depolymerization.</text>
</comment>
<dbReference type="Pfam" id="PF06160">
    <property type="entry name" value="EzrA"/>
    <property type="match status" value="1"/>
</dbReference>
<dbReference type="EMBL" id="CP008876">
    <property type="protein sequence ID" value="AIF67111.1"/>
    <property type="molecule type" value="Genomic_DNA"/>
</dbReference>
<dbReference type="Proteomes" id="UP000027980">
    <property type="component" value="Chromosome"/>
</dbReference>
<proteinExistence type="inferred from homology"/>
<keyword evidence="4 8" id="KW-0175">Coiled coil</keyword>
<dbReference type="GO" id="GO:0000921">
    <property type="term" value="P:septin ring assembly"/>
    <property type="evidence" value="ECO:0007669"/>
    <property type="project" value="InterPro"/>
</dbReference>
<evidence type="ECO:0000256" key="1">
    <source>
        <dbReference type="ARBA" id="ARBA00022618"/>
    </source>
</evidence>
<evidence type="ECO:0000256" key="5">
    <source>
        <dbReference type="ARBA" id="ARBA00023136"/>
    </source>
</evidence>
<dbReference type="KEGG" id="tap:GZ22_10930"/>
<gene>
    <name evidence="8" type="primary">ezrA</name>
    <name evidence="9" type="ORF">GZ22_10930</name>
</gene>
<evidence type="ECO:0000256" key="8">
    <source>
        <dbReference type="HAMAP-Rule" id="MF_00728"/>
    </source>
</evidence>
<evidence type="ECO:0000313" key="9">
    <source>
        <dbReference type="EMBL" id="AIF67111.1"/>
    </source>
</evidence>
<evidence type="ECO:0000256" key="7">
    <source>
        <dbReference type="ARBA" id="ARBA00023306"/>
    </source>
</evidence>
<dbReference type="GO" id="GO:0000917">
    <property type="term" value="P:division septum assembly"/>
    <property type="evidence" value="ECO:0007669"/>
    <property type="project" value="UniProtKB-KW"/>
</dbReference>
<dbReference type="GeneID" id="34220302"/>
<evidence type="ECO:0000313" key="10">
    <source>
        <dbReference type="Proteomes" id="UP000027980"/>
    </source>
</evidence>
<dbReference type="InterPro" id="IPR010379">
    <property type="entry name" value="EzrA"/>
</dbReference>
<sequence length="563" mass="65748">MPYIIGGIILIIALIILGLIMRKRVYDEVDRLESWKMDISNRNVSEELAKVKALNLSGETQEKFESWKERWDHIVTKELPDTEEALFDAEEGADRYRFNKAKQHLQRVEATLSQVEDKIEAMFRELDELLASEEEARKQAEALQPALQTLKRTISQHRHQFGKADVRFETAIAEQITQLATYHSLIESGNYFEANQLITDVKMKTESLEAEIEAFPQAYKQVKQDLPSQVTDLLGGIREMKQDGYRIHHLGFEDELKAEKERLDLLIKQLEAGDTEETNLVIPALESRIKEMYQLLENEAVAKNYVDSKFEQYVHAVEKKTESYIKTKEEVDLLRESYFFTDNDVEFHLKLETKISRLIKQLETLQQEINDELVSHAKLKEELETGFRELSAIEEEHEAIREKIKTLRKDELEAKEKIADMRQKLYDVNRKLQKSNIPGVQQEVWQKVEESQEKTALTMEVLEAHPLDMAEVRTHLQEAEEVTNATIEKIEHLLEQAYLAEVVIQYSNRYRSQYPLLAAEMAESEKLFREYQYEQALERAARALQDIEPKALERLEKHIKVPS</sequence>
<dbReference type="NCBIfam" id="NF003413">
    <property type="entry name" value="PRK04778.1-7"/>
    <property type="match status" value="1"/>
</dbReference>
<evidence type="ECO:0000256" key="4">
    <source>
        <dbReference type="ARBA" id="ARBA00023054"/>
    </source>
</evidence>
<keyword evidence="5 8" id="KW-0472">Membrane</keyword>
<keyword evidence="2 8" id="KW-0812">Transmembrane</keyword>
<keyword evidence="7 8" id="KW-0131">Cell cycle</keyword>
<organism evidence="9 10">
    <name type="scientific">Terribacillus saccharophilus</name>
    <dbReference type="NCBI Taxonomy" id="361277"/>
    <lineage>
        <taxon>Bacteria</taxon>
        <taxon>Bacillati</taxon>
        <taxon>Bacillota</taxon>
        <taxon>Bacilli</taxon>
        <taxon>Bacillales</taxon>
        <taxon>Bacillaceae</taxon>
        <taxon>Terribacillus</taxon>
    </lineage>
</organism>
<accession>A0A075LLV6</accession>
<dbReference type="GO" id="GO:0005886">
    <property type="term" value="C:plasma membrane"/>
    <property type="evidence" value="ECO:0007669"/>
    <property type="project" value="UniProtKB-SubCell"/>
</dbReference>
<reference evidence="9 10" key="1">
    <citation type="submission" date="2014-07" db="EMBL/GenBank/DDBJ databases">
        <title>Complete genome sequence of a moderately halophilic bacterium Terribacillus aidingensis MP602, isolated from Cryptomeria fortunei in Tianmu mountain in China.</title>
        <authorList>
            <person name="Wang Y."/>
            <person name="Lu P."/>
            <person name="Zhang L."/>
        </authorList>
    </citation>
    <scope>NUCLEOTIDE SEQUENCE [LARGE SCALE GENOMIC DNA]</scope>
    <source>
        <strain evidence="9 10">MP602</strain>
    </source>
</reference>
<dbReference type="HOGENOM" id="CLU_034079_1_0_9"/>
<protein>
    <recommendedName>
        <fullName evidence="8">Septation ring formation regulator EzrA</fullName>
    </recommendedName>
</protein>
<dbReference type="HAMAP" id="MF_00728">
    <property type="entry name" value="EzrA"/>
    <property type="match status" value="1"/>
</dbReference>
<comment type="similarity">
    <text evidence="8">Belongs to the EzrA family.</text>
</comment>
<evidence type="ECO:0000256" key="2">
    <source>
        <dbReference type="ARBA" id="ARBA00022692"/>
    </source>
</evidence>
<evidence type="ECO:0000256" key="6">
    <source>
        <dbReference type="ARBA" id="ARBA00023210"/>
    </source>
</evidence>
<evidence type="ECO:0000256" key="3">
    <source>
        <dbReference type="ARBA" id="ARBA00022989"/>
    </source>
</evidence>
<name>A0A075LLV6_9BACI</name>
<dbReference type="RefSeq" id="WP_038562249.1">
    <property type="nucleotide sequence ID" value="NZ_CP008876.1"/>
</dbReference>
<feature type="coiled-coil region" evidence="8">
    <location>
        <begin position="98"/>
        <end position="143"/>
    </location>
</feature>
<keyword evidence="8" id="KW-1003">Cell membrane</keyword>
<feature type="topological domain" description="Extracellular" evidence="8">
    <location>
        <begin position="1"/>
        <end position="2"/>
    </location>
</feature>
<keyword evidence="3 8" id="KW-1133">Transmembrane helix</keyword>
<keyword evidence="6 8" id="KW-0717">Septation</keyword>
<keyword evidence="1 8" id="KW-0132">Cell division</keyword>
<dbReference type="AlphaFoldDB" id="A0A075LLV6"/>
<comment type="subcellular location">
    <subcellularLocation>
        <location evidence="8">Cell membrane</location>
        <topology evidence="8">Single-pass membrane protein</topology>
    </subcellularLocation>
    <text evidence="8">Colocalized with FtsZ to the nascent septal site.</text>
</comment>
<feature type="topological domain" description="Cytoplasmic" evidence="8">
    <location>
        <begin position="22"/>
        <end position="563"/>
    </location>
</feature>